<evidence type="ECO:0000256" key="1">
    <source>
        <dbReference type="ARBA" id="ARBA00004496"/>
    </source>
</evidence>
<reference evidence="6 7" key="1">
    <citation type="submission" date="2017-02" db="EMBL/GenBank/DDBJ databases">
        <title>The new phylogeny of genus Mycobacterium.</title>
        <authorList>
            <person name="Tortoli E."/>
            <person name="Trovato A."/>
            <person name="Cirillo D.M."/>
        </authorList>
    </citation>
    <scope>NUCLEOTIDE SEQUENCE [LARGE SCALE GENOMIC DNA]</scope>
    <source>
        <strain evidence="6 7">DSM 45000</strain>
    </source>
</reference>
<evidence type="ECO:0000256" key="5">
    <source>
        <dbReference type="ARBA" id="ARBA00023002"/>
    </source>
</evidence>
<dbReference type="Proteomes" id="UP000192513">
    <property type="component" value="Unassembled WGS sequence"/>
</dbReference>
<evidence type="ECO:0000313" key="7">
    <source>
        <dbReference type="Proteomes" id="UP000192513"/>
    </source>
</evidence>
<dbReference type="Pfam" id="PF00106">
    <property type="entry name" value="adh_short"/>
    <property type="match status" value="1"/>
</dbReference>
<dbReference type="EMBL" id="MVIE01000004">
    <property type="protein sequence ID" value="ORB45464.1"/>
    <property type="molecule type" value="Genomic_DNA"/>
</dbReference>
<dbReference type="AlphaFoldDB" id="A0A1X0IEY2"/>
<evidence type="ECO:0000256" key="2">
    <source>
        <dbReference type="ARBA" id="ARBA00006484"/>
    </source>
</evidence>
<proteinExistence type="inferred from homology"/>
<dbReference type="PROSITE" id="PS00061">
    <property type="entry name" value="ADH_SHORT"/>
    <property type="match status" value="1"/>
</dbReference>
<keyword evidence="4" id="KW-0521">NADP</keyword>
<sequence length="253" mass="27142">MSGNGKRRADTVVWISGATKGVGAGLARTVPYPDARIINMSRGTAGQLENIPLDLSVPADWERAAESMAKELRQFDGSRVVFVHNAFMEGPYGYAGEVDKGRVREHLIANHAAALWLGNAFLEAVPPGLESTLAMVSSLSAKIPMEGASFYSASKAGIEMWVRTVALERRRRGVGPRVIGFRLGLVESPGVHHIAEVDPRDCPAAGATRDSIGRGEPMPAEQAGRQMWGHITEPSEAGPIFEIGTLPATIKNY</sequence>
<dbReference type="InterPro" id="IPR051721">
    <property type="entry name" value="Biopterin_syn/organic_redct"/>
</dbReference>
<name>A0A1X0IEY2_9MYCO</name>
<dbReference type="Gene3D" id="3.40.50.720">
    <property type="entry name" value="NAD(P)-binding Rossmann-like Domain"/>
    <property type="match status" value="1"/>
</dbReference>
<organism evidence="6 7">
    <name type="scientific">Mycobacterium paraseoulense</name>
    <dbReference type="NCBI Taxonomy" id="590652"/>
    <lineage>
        <taxon>Bacteria</taxon>
        <taxon>Bacillati</taxon>
        <taxon>Actinomycetota</taxon>
        <taxon>Actinomycetes</taxon>
        <taxon>Mycobacteriales</taxon>
        <taxon>Mycobacteriaceae</taxon>
        <taxon>Mycobacterium</taxon>
    </lineage>
</organism>
<dbReference type="PANTHER" id="PTHR44085">
    <property type="entry name" value="SEPIAPTERIN REDUCTASE"/>
    <property type="match status" value="1"/>
</dbReference>
<comment type="similarity">
    <text evidence="2">Belongs to the short-chain dehydrogenases/reductases (SDR) family.</text>
</comment>
<dbReference type="GO" id="GO:0005737">
    <property type="term" value="C:cytoplasm"/>
    <property type="evidence" value="ECO:0007669"/>
    <property type="project" value="UniProtKB-SubCell"/>
</dbReference>
<evidence type="ECO:0000256" key="4">
    <source>
        <dbReference type="ARBA" id="ARBA00022857"/>
    </source>
</evidence>
<dbReference type="RefSeq" id="WP_083169435.1">
    <property type="nucleotide sequence ID" value="NZ_AP022619.1"/>
</dbReference>
<dbReference type="STRING" id="590652.BST39_04430"/>
<dbReference type="PANTHER" id="PTHR44085:SF2">
    <property type="entry name" value="SEPIAPTERIN REDUCTASE"/>
    <property type="match status" value="1"/>
</dbReference>
<dbReference type="InterPro" id="IPR036291">
    <property type="entry name" value="NAD(P)-bd_dom_sf"/>
</dbReference>
<dbReference type="GO" id="GO:0004757">
    <property type="term" value="F:sepiapterin reductase (NADP+) activity"/>
    <property type="evidence" value="ECO:0007669"/>
    <property type="project" value="TreeGrafter"/>
</dbReference>
<keyword evidence="5" id="KW-0560">Oxidoreductase</keyword>
<keyword evidence="3" id="KW-0963">Cytoplasm</keyword>
<keyword evidence="7" id="KW-1185">Reference proteome</keyword>
<accession>A0A1X0IEY2</accession>
<evidence type="ECO:0000256" key="3">
    <source>
        <dbReference type="ARBA" id="ARBA00022490"/>
    </source>
</evidence>
<evidence type="ECO:0000313" key="6">
    <source>
        <dbReference type="EMBL" id="ORB45464.1"/>
    </source>
</evidence>
<gene>
    <name evidence="6" type="ORF">BST39_04430</name>
</gene>
<evidence type="ECO:0008006" key="8">
    <source>
        <dbReference type="Google" id="ProtNLM"/>
    </source>
</evidence>
<dbReference type="OrthoDB" id="9810734at2"/>
<dbReference type="SUPFAM" id="SSF51735">
    <property type="entry name" value="NAD(P)-binding Rossmann-fold domains"/>
    <property type="match status" value="1"/>
</dbReference>
<comment type="caution">
    <text evidence="6">The sequence shown here is derived from an EMBL/GenBank/DDBJ whole genome shotgun (WGS) entry which is preliminary data.</text>
</comment>
<protein>
    <recommendedName>
        <fullName evidence="8">Short-chain dehydrogenase</fullName>
    </recommendedName>
</protein>
<dbReference type="PRINTS" id="PR00081">
    <property type="entry name" value="GDHRDH"/>
</dbReference>
<comment type="subcellular location">
    <subcellularLocation>
        <location evidence="1">Cytoplasm</location>
    </subcellularLocation>
</comment>
<dbReference type="InterPro" id="IPR002347">
    <property type="entry name" value="SDR_fam"/>
</dbReference>
<dbReference type="GO" id="GO:0006729">
    <property type="term" value="P:tetrahydrobiopterin biosynthetic process"/>
    <property type="evidence" value="ECO:0007669"/>
    <property type="project" value="TreeGrafter"/>
</dbReference>
<dbReference type="InterPro" id="IPR020904">
    <property type="entry name" value="Sc_DH/Rdtase_CS"/>
</dbReference>